<dbReference type="Pfam" id="PF07736">
    <property type="entry name" value="CM_1"/>
    <property type="match status" value="1"/>
</dbReference>
<feature type="binding site" evidence="2">
    <location>
        <position position="89"/>
    </location>
    <ligand>
        <name>prephenate</name>
        <dbReference type="ChEBI" id="CHEBI:29934"/>
    </ligand>
</feature>
<evidence type="ECO:0000256" key="1">
    <source>
        <dbReference type="NCBIfam" id="TIGR01796"/>
    </source>
</evidence>
<dbReference type="UniPathway" id="UPA00120">
    <property type="reaction ID" value="UER00203"/>
</dbReference>
<comment type="catalytic activity">
    <reaction evidence="3">
        <text>chorismate = prephenate</text>
        <dbReference type="Rhea" id="RHEA:13897"/>
        <dbReference type="ChEBI" id="CHEBI:29748"/>
        <dbReference type="ChEBI" id="CHEBI:29934"/>
        <dbReference type="EC" id="5.4.99.5"/>
    </reaction>
</comment>
<dbReference type="GeneID" id="90994991"/>
<evidence type="ECO:0000313" key="5">
    <source>
        <dbReference type="Proteomes" id="UP000184114"/>
    </source>
</evidence>
<dbReference type="Proteomes" id="UP000184114">
    <property type="component" value="Unassembled WGS sequence"/>
</dbReference>
<keyword evidence="5" id="KW-1185">Reference proteome</keyword>
<evidence type="ECO:0000313" key="4">
    <source>
        <dbReference type="EMBL" id="SHE31022.1"/>
    </source>
</evidence>
<dbReference type="Gene3D" id="3.30.1330.40">
    <property type="entry name" value="RutC-like"/>
    <property type="match status" value="1"/>
</dbReference>
<keyword evidence="2 3" id="KW-0028">Amino-acid biosynthesis</keyword>
<gene>
    <name evidence="4" type="ORF">SAMN02745784_00298</name>
</gene>
<dbReference type="PANTHER" id="PTHR21164">
    <property type="entry name" value="CHORISMATE MUTASE"/>
    <property type="match status" value="1"/>
</dbReference>
<dbReference type="GO" id="GO:0046417">
    <property type="term" value="P:chorismate metabolic process"/>
    <property type="evidence" value="ECO:0007669"/>
    <property type="project" value="TreeGrafter"/>
</dbReference>
<reference evidence="5" key="1">
    <citation type="submission" date="2016-11" db="EMBL/GenBank/DDBJ databases">
        <authorList>
            <person name="Varghese N."/>
            <person name="Submissions S."/>
        </authorList>
    </citation>
    <scope>NUCLEOTIDE SEQUENCE [LARGE SCALE GENOMIC DNA]</scope>
    <source>
        <strain evidence="5">DSM 18095</strain>
    </source>
</reference>
<accession>A0A1M4SFS4</accession>
<proteinExistence type="predicted"/>
<dbReference type="AlphaFoldDB" id="A0A1M4SFS4"/>
<name>A0A1M4SFS4_9FIRM</name>
<feature type="binding site" evidence="2">
    <location>
        <position position="7"/>
    </location>
    <ligand>
        <name>prephenate</name>
        <dbReference type="ChEBI" id="CHEBI:29934"/>
    </ligand>
</feature>
<keyword evidence="2 3" id="KW-0057">Aromatic amino acid biosynthesis</keyword>
<dbReference type="GO" id="GO:0004106">
    <property type="term" value="F:chorismate mutase activity"/>
    <property type="evidence" value="ECO:0007669"/>
    <property type="project" value="UniProtKB-UniRule"/>
</dbReference>
<dbReference type="PIRSF" id="PIRSF005965">
    <property type="entry name" value="Chor_mut_AroH"/>
    <property type="match status" value="1"/>
</dbReference>
<keyword evidence="3" id="KW-0413">Isomerase</keyword>
<organism evidence="4 5">
    <name type="scientific">Tissierella praeacuta DSM 18095</name>
    <dbReference type="NCBI Taxonomy" id="1123404"/>
    <lineage>
        <taxon>Bacteria</taxon>
        <taxon>Bacillati</taxon>
        <taxon>Bacillota</taxon>
        <taxon>Tissierellia</taxon>
        <taxon>Tissierellales</taxon>
        <taxon>Tissierellaceae</taxon>
        <taxon>Tissierella</taxon>
    </lineage>
</organism>
<feature type="binding site" evidence="2">
    <location>
        <position position="107"/>
    </location>
    <ligand>
        <name>prephenate</name>
        <dbReference type="ChEBI" id="CHEBI:29934"/>
    </ligand>
</feature>
<dbReference type="GO" id="GO:0008652">
    <property type="term" value="P:amino acid biosynthetic process"/>
    <property type="evidence" value="ECO:0007669"/>
    <property type="project" value="UniProtKB-UniRule"/>
</dbReference>
<dbReference type="PANTHER" id="PTHR21164:SF0">
    <property type="entry name" value="CHORISMATE MUTASE AROH"/>
    <property type="match status" value="1"/>
</dbReference>
<dbReference type="RefSeq" id="WP_072972163.1">
    <property type="nucleotide sequence ID" value="NZ_FQTY01000001.1"/>
</dbReference>
<dbReference type="PROSITE" id="PS51167">
    <property type="entry name" value="CHORISMATE_MUT_1"/>
    <property type="match status" value="1"/>
</dbReference>
<dbReference type="CDD" id="cd02185">
    <property type="entry name" value="AroH"/>
    <property type="match status" value="1"/>
</dbReference>
<protein>
    <recommendedName>
        <fullName evidence="1 3">chorismate mutase</fullName>
        <ecNumber evidence="1 3">5.4.99.5</ecNumber>
    </recommendedName>
</protein>
<dbReference type="GO" id="GO:0009073">
    <property type="term" value="P:aromatic amino acid family biosynthetic process"/>
    <property type="evidence" value="ECO:0007669"/>
    <property type="project" value="UniProtKB-UniRule"/>
</dbReference>
<dbReference type="InterPro" id="IPR035959">
    <property type="entry name" value="RutC-like_sf"/>
</dbReference>
<dbReference type="SUPFAM" id="SSF55298">
    <property type="entry name" value="YjgF-like"/>
    <property type="match status" value="1"/>
</dbReference>
<dbReference type="STRING" id="1123404.SAMN02745784_00298"/>
<dbReference type="InterPro" id="IPR008243">
    <property type="entry name" value="Chorismate_mutase_AroH"/>
</dbReference>
<dbReference type="EMBL" id="FQTY01000001">
    <property type="protein sequence ID" value="SHE31022.1"/>
    <property type="molecule type" value="Genomic_DNA"/>
</dbReference>
<evidence type="ECO:0000256" key="2">
    <source>
        <dbReference type="PIRSR" id="PIRSR005965-1"/>
    </source>
</evidence>
<dbReference type="EC" id="5.4.99.5" evidence="1 3"/>
<dbReference type="NCBIfam" id="TIGR01796">
    <property type="entry name" value="CM_mono_aroH"/>
    <property type="match status" value="1"/>
</dbReference>
<sequence length="122" mass="13823">MNIVTIRGAITVPENSVSSILNSTTELLIEIEKENNIDREKVISIIFSCTNDLDKVYPAKAARNLGYTNVGLMCFNEMYVEGSLNRCIRLMVLYNSIINQKDVKHIYLRDAKILRPDLSNNA</sequence>
<evidence type="ECO:0000256" key="3">
    <source>
        <dbReference type="PROSITE-ProRule" id="PRU00514"/>
    </source>
</evidence>